<proteinExistence type="predicted"/>
<comment type="caution">
    <text evidence="2">The sequence shown here is derived from an EMBL/GenBank/DDBJ whole genome shotgun (WGS) entry which is preliminary data.</text>
</comment>
<dbReference type="EMBL" id="JBGEDP010000003">
    <property type="protein sequence ID" value="MEY8019103.1"/>
    <property type="molecule type" value="Genomic_DNA"/>
</dbReference>
<keyword evidence="3" id="KW-1185">Reference proteome</keyword>
<feature type="region of interest" description="Disordered" evidence="1">
    <location>
        <begin position="84"/>
        <end position="115"/>
    </location>
</feature>
<evidence type="ECO:0000313" key="2">
    <source>
        <dbReference type="EMBL" id="MEY8019103.1"/>
    </source>
</evidence>
<reference evidence="2 3" key="1">
    <citation type="submission" date="2024-08" db="EMBL/GenBank/DDBJ databases">
        <title>Mycobacterium servetensis sp. nov., a novel rapid-growing mycobacterial species recovered from a human patient in Zaragoza, Spain.</title>
        <authorList>
            <person name="Tristancho-Baro A.I."/>
            <person name="Buenestado-Serrano S."/>
            <person name="Garcia De Viedma D."/>
            <person name="Milagro-Beamonte A."/>
            <person name="Burillo N."/>
            <person name="Sanz S."/>
            <person name="Lopez-Calleja A.I."/>
            <person name="Penas-Utrilla D."/>
            <person name="Guardingo M."/>
            <person name="Garcia M.J."/>
            <person name="Vinuelas-Bayon J."/>
        </authorList>
    </citation>
    <scope>NUCLEOTIDE SEQUENCE [LARGE SCALE GENOMIC DNA]</scope>
    <source>
        <strain evidence="3">HUMS_12744610</strain>
    </source>
</reference>
<name>A0ABV4C981_9MYCO</name>
<evidence type="ECO:0000256" key="1">
    <source>
        <dbReference type="SAM" id="MobiDB-lite"/>
    </source>
</evidence>
<accession>A0ABV4C981</accession>
<dbReference type="Proteomes" id="UP001564760">
    <property type="component" value="Unassembled WGS sequence"/>
</dbReference>
<evidence type="ECO:0000313" key="3">
    <source>
        <dbReference type="Proteomes" id="UP001564760"/>
    </source>
</evidence>
<gene>
    <name evidence="2" type="ORF">AB8998_31120</name>
</gene>
<dbReference type="RefSeq" id="WP_369742127.1">
    <property type="nucleotide sequence ID" value="NZ_JBGEDP010000003.1"/>
</dbReference>
<protein>
    <submittedName>
        <fullName evidence="2">Uncharacterized protein</fullName>
    </submittedName>
</protein>
<sequence length="115" mass="12960">MWAFEIEGPGYIGGYYTPAEDWVRSDLAAIWLTRALHDFGAITGDKEIETERRARELEPLIEQVTGTHTWVEGGHTVTVIHLDPSASEPDKMGSMASRRKVRQRQRAACAPAHHY</sequence>
<organism evidence="2 3">
    <name type="scientific">Mycobacterium servetii</name>
    <dbReference type="NCBI Taxonomy" id="3237418"/>
    <lineage>
        <taxon>Bacteria</taxon>
        <taxon>Bacillati</taxon>
        <taxon>Actinomycetota</taxon>
        <taxon>Actinomycetes</taxon>
        <taxon>Mycobacteriales</taxon>
        <taxon>Mycobacteriaceae</taxon>
        <taxon>Mycobacterium</taxon>
    </lineage>
</organism>